<name>A0A1D6NNM8_MAIZE</name>
<accession>A0A1D6NNM8</accession>
<evidence type="ECO:0000313" key="1">
    <source>
        <dbReference type="EMBL" id="ONM41719.1"/>
    </source>
</evidence>
<gene>
    <name evidence="1" type="ORF">ZEAMMB73_Zm00001d044570</name>
</gene>
<dbReference type="EMBL" id="CM007649">
    <property type="protein sequence ID" value="ONM41719.1"/>
    <property type="molecule type" value="Genomic_DNA"/>
</dbReference>
<reference evidence="1" key="1">
    <citation type="submission" date="2015-12" db="EMBL/GenBank/DDBJ databases">
        <title>Update maize B73 reference genome by single molecule sequencing technologies.</title>
        <authorList>
            <consortium name="Maize Genome Sequencing Project"/>
            <person name="Ware D."/>
        </authorList>
    </citation>
    <scope>NUCLEOTIDE SEQUENCE [LARGE SCALE GENOMIC DNA]</scope>
    <source>
        <tissue evidence="1">Seedling</tissue>
    </source>
</reference>
<organism evidence="1">
    <name type="scientific">Zea mays</name>
    <name type="common">Maize</name>
    <dbReference type="NCBI Taxonomy" id="4577"/>
    <lineage>
        <taxon>Eukaryota</taxon>
        <taxon>Viridiplantae</taxon>
        <taxon>Streptophyta</taxon>
        <taxon>Embryophyta</taxon>
        <taxon>Tracheophyta</taxon>
        <taxon>Spermatophyta</taxon>
        <taxon>Magnoliopsida</taxon>
        <taxon>Liliopsida</taxon>
        <taxon>Poales</taxon>
        <taxon>Poaceae</taxon>
        <taxon>PACMAD clade</taxon>
        <taxon>Panicoideae</taxon>
        <taxon>Andropogonodae</taxon>
        <taxon>Andropogoneae</taxon>
        <taxon>Tripsacinae</taxon>
        <taxon>Zea</taxon>
    </lineage>
</organism>
<sequence length="61" mass="7425">MLMFLPLHSHFLRELHVKSFYVSKFEHNQYFTYHFHVGDLRLSSNRMFICFGNVFAILSRN</sequence>
<protein>
    <submittedName>
        <fullName evidence="1">Pre-mRNA-processing protein 40A</fullName>
    </submittedName>
</protein>
<dbReference type="AlphaFoldDB" id="A0A1D6NNM8"/>
<proteinExistence type="predicted"/>